<evidence type="ECO:0000256" key="1">
    <source>
        <dbReference type="SAM" id="SignalP"/>
    </source>
</evidence>
<protein>
    <submittedName>
        <fullName evidence="2">DUF1120 domain-containing protein</fullName>
    </submittedName>
</protein>
<dbReference type="Proteomes" id="UP001224516">
    <property type="component" value="Unassembled WGS sequence"/>
</dbReference>
<dbReference type="RefSeq" id="WP_307912086.1">
    <property type="nucleotide sequence ID" value="NZ_JAVFJF020000004.1"/>
</dbReference>
<organism evidence="2 3">
    <name type="scientific">Chromobacterium amazonense</name>
    <dbReference type="NCBI Taxonomy" id="1382803"/>
    <lineage>
        <taxon>Bacteria</taxon>
        <taxon>Pseudomonadati</taxon>
        <taxon>Pseudomonadota</taxon>
        <taxon>Betaproteobacteria</taxon>
        <taxon>Neisseriales</taxon>
        <taxon>Chromobacteriaceae</taxon>
        <taxon>Chromobacterium</taxon>
    </lineage>
</organism>
<dbReference type="InterPro" id="IPR010546">
    <property type="entry name" value="DUF1120"/>
</dbReference>
<reference evidence="2 3" key="1">
    <citation type="submission" date="2023-12" db="EMBL/GenBank/DDBJ databases">
        <title>Evaluation and characterization of a potential secondary metabolite violacein from indigenous Chromobacterium amazonense SAM215.</title>
        <authorList>
            <person name="Tarafdar M.R."/>
            <person name="Abedin S.M."/>
            <person name="Atiqua A."/>
            <person name="Saha A."/>
            <person name="Khan S.N."/>
        </authorList>
    </citation>
    <scope>NUCLEOTIDE SEQUENCE [LARGE SCALE GENOMIC DNA]</scope>
    <source>
        <strain evidence="2 3">SAM215</strain>
    </source>
</reference>
<comment type="caution">
    <text evidence="2">The sequence shown here is derived from an EMBL/GenBank/DDBJ whole genome shotgun (WGS) entry which is preliminary data.</text>
</comment>
<sequence length="216" mass="22644">MRTCSNAARRAAAWLAIWLCAGAAQAAALGSAAFELKAAAVPAACQFHFPDGNGWDYGEIPAGRLSASAYTALNGGDKRLRLSCDAPTRVALQFSDARGGKAGADDQFGLGGGLRQSLGYHQLDLLPSALAARDGEAAHARAYYGVSADGRAWQPLPGGGMVRHGAYYTVVDGSGQPLTFTRWQAGFRSSVMLAPGLQARDRVEFDGLVAITLHYI</sequence>
<evidence type="ECO:0000313" key="2">
    <source>
        <dbReference type="EMBL" id="MEJ8673835.1"/>
    </source>
</evidence>
<evidence type="ECO:0000313" key="3">
    <source>
        <dbReference type="Proteomes" id="UP001224516"/>
    </source>
</evidence>
<feature type="signal peptide" evidence="1">
    <location>
        <begin position="1"/>
        <end position="26"/>
    </location>
</feature>
<feature type="chain" id="PRO_5045569759" evidence="1">
    <location>
        <begin position="27"/>
        <end position="216"/>
    </location>
</feature>
<gene>
    <name evidence="2" type="ORF">QCL97_003780</name>
</gene>
<keyword evidence="3" id="KW-1185">Reference proteome</keyword>
<name>A0ABU8UY57_9NEIS</name>
<dbReference type="Pfam" id="PF06551">
    <property type="entry name" value="DUF1120"/>
    <property type="match status" value="1"/>
</dbReference>
<accession>A0ABU8UY57</accession>
<dbReference type="EMBL" id="JAVFJF020000004">
    <property type="protein sequence ID" value="MEJ8673835.1"/>
    <property type="molecule type" value="Genomic_DNA"/>
</dbReference>
<proteinExistence type="predicted"/>
<keyword evidence="1" id="KW-0732">Signal</keyword>